<reference evidence="2" key="1">
    <citation type="submission" date="2023-02" db="EMBL/GenBank/DDBJ databases">
        <title>Colletotrichum kahawae CIFC_Que2 genome sequencing and assembly.</title>
        <authorList>
            <person name="Baroncelli R."/>
        </authorList>
    </citation>
    <scope>NUCLEOTIDE SEQUENCE</scope>
    <source>
        <strain evidence="2">CIFC_Que2</strain>
    </source>
</reference>
<evidence type="ECO:0000313" key="2">
    <source>
        <dbReference type="EMBL" id="KAK2728691.1"/>
    </source>
</evidence>
<evidence type="ECO:0000313" key="3">
    <source>
        <dbReference type="Proteomes" id="UP001281614"/>
    </source>
</evidence>
<dbReference type="AlphaFoldDB" id="A0AAD9XVA8"/>
<accession>A0AAD9XVA8</accession>
<dbReference type="EMBL" id="VYYT01000876">
    <property type="protein sequence ID" value="KAK2728691.1"/>
    <property type="molecule type" value="Genomic_DNA"/>
</dbReference>
<proteinExistence type="predicted"/>
<evidence type="ECO:0000256" key="1">
    <source>
        <dbReference type="SAM" id="MobiDB-lite"/>
    </source>
</evidence>
<sequence length="126" mass="13800">MRKRFQSFPILPESVYEKGFVEWTSKENGSEKQSAARFREPHWPVAHGVKGRDGQGADRKLSQDDNLANDERANYTMASEELGRTNMALAAKGCKEGGAISDGPRSGPKPKLGVDMRAAGVRRLGP</sequence>
<protein>
    <submittedName>
        <fullName evidence="2">Uncharacterized protein</fullName>
    </submittedName>
</protein>
<feature type="region of interest" description="Disordered" evidence="1">
    <location>
        <begin position="26"/>
        <end position="70"/>
    </location>
</feature>
<organism evidence="2 3">
    <name type="scientific">Colletotrichum kahawae</name>
    <name type="common">Coffee berry disease fungus</name>
    <dbReference type="NCBI Taxonomy" id="34407"/>
    <lineage>
        <taxon>Eukaryota</taxon>
        <taxon>Fungi</taxon>
        <taxon>Dikarya</taxon>
        <taxon>Ascomycota</taxon>
        <taxon>Pezizomycotina</taxon>
        <taxon>Sordariomycetes</taxon>
        <taxon>Hypocreomycetidae</taxon>
        <taxon>Glomerellales</taxon>
        <taxon>Glomerellaceae</taxon>
        <taxon>Colletotrichum</taxon>
        <taxon>Colletotrichum gloeosporioides species complex</taxon>
    </lineage>
</organism>
<feature type="region of interest" description="Disordered" evidence="1">
    <location>
        <begin position="97"/>
        <end position="126"/>
    </location>
</feature>
<keyword evidence="3" id="KW-1185">Reference proteome</keyword>
<feature type="compositionally biased region" description="Basic and acidic residues" evidence="1">
    <location>
        <begin position="50"/>
        <end position="70"/>
    </location>
</feature>
<name>A0AAD9XVA8_COLKA</name>
<gene>
    <name evidence="2" type="ORF">CKAH01_02741</name>
</gene>
<comment type="caution">
    <text evidence="2">The sequence shown here is derived from an EMBL/GenBank/DDBJ whole genome shotgun (WGS) entry which is preliminary data.</text>
</comment>
<dbReference type="Proteomes" id="UP001281614">
    <property type="component" value="Unassembled WGS sequence"/>
</dbReference>